<dbReference type="Gene3D" id="3.40.190.170">
    <property type="entry name" value="Bacterial extracellular solute-binding protein, family 7"/>
    <property type="match status" value="1"/>
</dbReference>
<keyword evidence="2 4" id="KW-0732">Signal</keyword>
<evidence type="ECO:0000256" key="4">
    <source>
        <dbReference type="SAM" id="SignalP"/>
    </source>
</evidence>
<dbReference type="InterPro" id="IPR038404">
    <property type="entry name" value="TRAP_DctP_sf"/>
</dbReference>
<dbReference type="PANTHER" id="PTHR33376:SF2">
    <property type="entry name" value="DICARBOXYLATE-BINDING PERIPLASMIC PROTEIN"/>
    <property type="match status" value="1"/>
</dbReference>
<evidence type="ECO:0000313" key="5">
    <source>
        <dbReference type="EMBL" id="TKW64304.1"/>
    </source>
</evidence>
<feature type="chain" id="PRO_5022176623" evidence="4">
    <location>
        <begin position="21"/>
        <end position="329"/>
    </location>
</feature>
<protein>
    <submittedName>
        <fullName evidence="5">TRAP transporter substrate-binding protein</fullName>
    </submittedName>
</protein>
<evidence type="ECO:0000256" key="2">
    <source>
        <dbReference type="ARBA" id="ARBA00022729"/>
    </source>
</evidence>
<name>A0A533I1T4_PARDE</name>
<proteinExistence type="predicted"/>
<dbReference type="PIRSF" id="PIRSF006470">
    <property type="entry name" value="DctB"/>
    <property type="match status" value="1"/>
</dbReference>
<dbReference type="PANTHER" id="PTHR33376">
    <property type="match status" value="1"/>
</dbReference>
<accession>A0A533I1T4</accession>
<evidence type="ECO:0000313" key="6">
    <source>
        <dbReference type="Proteomes" id="UP000315344"/>
    </source>
</evidence>
<comment type="subcellular location">
    <subcellularLocation>
        <location evidence="1">Periplasm</location>
    </subcellularLocation>
</comment>
<dbReference type="GO" id="GO:0030288">
    <property type="term" value="C:outer membrane-bounded periplasmic space"/>
    <property type="evidence" value="ECO:0007669"/>
    <property type="project" value="InterPro"/>
</dbReference>
<dbReference type="NCBIfam" id="NF037995">
    <property type="entry name" value="TRAP_S1"/>
    <property type="match status" value="1"/>
</dbReference>
<sequence>MTIFRISGRMAILASASVLGLVAAADARELRGWNLHVPDYPGSIAMEEFADAIEAGTDGRYTGSVYHNGQLGDQRFAIEQFAFDGIDFAVFSGGSLGDFAPELNIVSMPYVFQSQDHMFKVLDGAVGEQLSEALAPYNMVALAWYTGGARSFYTVDKQVNGPADLAGLKIRVPDADVFVATMEALGANATPLAFGEVYTSLQTGVIDGAENNAPSFESTRHYEVAKYYTLDEHMMVPEALVVSKTLWDSLTPEDQTAMRDAARASAETQRKLWAEREAASTKILEDNGVTIVKVEDKQPFIDAVAPVYERFVTTDALKSLLAEIQAGAQ</sequence>
<dbReference type="EMBL" id="VAFL01000024">
    <property type="protein sequence ID" value="TKW64304.1"/>
    <property type="molecule type" value="Genomic_DNA"/>
</dbReference>
<reference evidence="5 6" key="1">
    <citation type="journal article" date="2017" name="Nat. Commun.">
        <title>In situ click chemistry generation of cyclooxygenase-2 inhibitors.</title>
        <authorList>
            <person name="Bhardwaj A."/>
            <person name="Kaur J."/>
            <person name="Wuest M."/>
            <person name="Wuest F."/>
        </authorList>
    </citation>
    <scope>NUCLEOTIDE SEQUENCE [LARGE SCALE GENOMIC DNA]</scope>
    <source>
        <strain evidence="5">S2_012_000_R3_94</strain>
    </source>
</reference>
<evidence type="ECO:0000256" key="1">
    <source>
        <dbReference type="ARBA" id="ARBA00004418"/>
    </source>
</evidence>
<dbReference type="AlphaFoldDB" id="A0A533I1T4"/>
<dbReference type="InterPro" id="IPR004682">
    <property type="entry name" value="TRAP_DctP"/>
</dbReference>
<dbReference type="CDD" id="cd13671">
    <property type="entry name" value="PBP2_TRAP_SBP_like_3"/>
    <property type="match status" value="1"/>
</dbReference>
<dbReference type="GO" id="GO:0030246">
    <property type="term" value="F:carbohydrate binding"/>
    <property type="evidence" value="ECO:0007669"/>
    <property type="project" value="TreeGrafter"/>
</dbReference>
<dbReference type="GO" id="GO:0055085">
    <property type="term" value="P:transmembrane transport"/>
    <property type="evidence" value="ECO:0007669"/>
    <property type="project" value="InterPro"/>
</dbReference>
<feature type="signal peptide" evidence="4">
    <location>
        <begin position="1"/>
        <end position="20"/>
    </location>
</feature>
<evidence type="ECO:0000256" key="3">
    <source>
        <dbReference type="ARBA" id="ARBA00022764"/>
    </source>
</evidence>
<dbReference type="InterPro" id="IPR018389">
    <property type="entry name" value="DctP_fam"/>
</dbReference>
<keyword evidence="3" id="KW-0574">Periplasm</keyword>
<organism evidence="5 6">
    <name type="scientific">Paracoccus denitrificans</name>
    <dbReference type="NCBI Taxonomy" id="266"/>
    <lineage>
        <taxon>Bacteria</taxon>
        <taxon>Pseudomonadati</taxon>
        <taxon>Pseudomonadota</taxon>
        <taxon>Alphaproteobacteria</taxon>
        <taxon>Rhodobacterales</taxon>
        <taxon>Paracoccaceae</taxon>
        <taxon>Paracoccus</taxon>
    </lineage>
</organism>
<comment type="caution">
    <text evidence="5">The sequence shown here is derived from an EMBL/GenBank/DDBJ whole genome shotgun (WGS) entry which is preliminary data.</text>
</comment>
<dbReference type="Proteomes" id="UP000315344">
    <property type="component" value="Unassembled WGS sequence"/>
</dbReference>
<dbReference type="NCBIfam" id="TIGR00787">
    <property type="entry name" value="dctP"/>
    <property type="match status" value="1"/>
</dbReference>
<dbReference type="Pfam" id="PF03480">
    <property type="entry name" value="DctP"/>
    <property type="match status" value="1"/>
</dbReference>
<gene>
    <name evidence="5" type="ORF">DI616_18595</name>
</gene>